<gene>
    <name evidence="1" type="ORF">WG66_4863</name>
</gene>
<accession>A0A0W0G223</accession>
<sequence>MSGEGSLSPKREWTQEEMMITVTTAVLEAVEKNKEKEKSAKVAPPDFFEEDRKNMRRFLTEAEIFLCMNPKDYDTDEKKCLFLLSYMRGKGVTSWKLAHSDKIFNQKSKDPPCSRN</sequence>
<evidence type="ECO:0000313" key="1">
    <source>
        <dbReference type="EMBL" id="KTB42578.1"/>
    </source>
</evidence>
<organism evidence="1 2">
    <name type="scientific">Moniliophthora roreri</name>
    <name type="common">Frosty pod rot fungus</name>
    <name type="synonym">Monilia roreri</name>
    <dbReference type="NCBI Taxonomy" id="221103"/>
    <lineage>
        <taxon>Eukaryota</taxon>
        <taxon>Fungi</taxon>
        <taxon>Dikarya</taxon>
        <taxon>Basidiomycota</taxon>
        <taxon>Agaricomycotina</taxon>
        <taxon>Agaricomycetes</taxon>
        <taxon>Agaricomycetidae</taxon>
        <taxon>Agaricales</taxon>
        <taxon>Marasmiineae</taxon>
        <taxon>Marasmiaceae</taxon>
        <taxon>Moniliophthora</taxon>
    </lineage>
</organism>
<evidence type="ECO:0000313" key="2">
    <source>
        <dbReference type="Proteomes" id="UP000054988"/>
    </source>
</evidence>
<reference evidence="1 2" key="1">
    <citation type="submission" date="2015-12" db="EMBL/GenBank/DDBJ databases">
        <title>Draft genome sequence of Moniliophthora roreri, the causal agent of frosty pod rot of cacao.</title>
        <authorList>
            <person name="Aime M.C."/>
            <person name="Diaz-Valderrama J.R."/>
            <person name="Kijpornyongpan T."/>
            <person name="Phillips-Mora W."/>
        </authorList>
    </citation>
    <scope>NUCLEOTIDE SEQUENCE [LARGE SCALE GENOMIC DNA]</scope>
    <source>
        <strain evidence="1 2">MCA 2952</strain>
    </source>
</reference>
<evidence type="ECO:0008006" key="3">
    <source>
        <dbReference type="Google" id="ProtNLM"/>
    </source>
</evidence>
<dbReference type="AlphaFoldDB" id="A0A0W0G223"/>
<proteinExistence type="predicted"/>
<dbReference type="Proteomes" id="UP000054988">
    <property type="component" value="Unassembled WGS sequence"/>
</dbReference>
<dbReference type="EMBL" id="LATX01001317">
    <property type="protein sequence ID" value="KTB42578.1"/>
    <property type="molecule type" value="Genomic_DNA"/>
</dbReference>
<name>A0A0W0G223_MONRR</name>
<comment type="caution">
    <text evidence="1">The sequence shown here is derived from an EMBL/GenBank/DDBJ whole genome shotgun (WGS) entry which is preliminary data.</text>
</comment>
<protein>
    <recommendedName>
        <fullName evidence="3">Reverse transcriptase-rnase h-integrase</fullName>
    </recommendedName>
</protein>